<comment type="caution">
    <text evidence="5">The sequence shown here is derived from an EMBL/GenBank/DDBJ whole genome shotgun (WGS) entry which is preliminary data.</text>
</comment>
<evidence type="ECO:0000259" key="4">
    <source>
        <dbReference type="PROSITE" id="PS01124"/>
    </source>
</evidence>
<dbReference type="InterPro" id="IPR018060">
    <property type="entry name" value="HTH_AraC"/>
</dbReference>
<proteinExistence type="predicted"/>
<dbReference type="RefSeq" id="WP_226909684.1">
    <property type="nucleotide sequence ID" value="NZ_BAAAOT010000012.1"/>
</dbReference>
<protein>
    <submittedName>
        <fullName evidence="5">Helix-turn-helix domain-containing protein</fullName>
    </submittedName>
</protein>
<keyword evidence="1" id="KW-0805">Transcription regulation</keyword>
<keyword evidence="2" id="KW-0238">DNA-binding</keyword>
<accession>A0A7J9UYZ6</accession>
<dbReference type="Pfam" id="PF20240">
    <property type="entry name" value="DUF6597"/>
    <property type="match status" value="1"/>
</dbReference>
<keyword evidence="3" id="KW-0804">Transcription</keyword>
<gene>
    <name evidence="5" type="ORF">GB882_12870</name>
</gene>
<evidence type="ECO:0000313" key="5">
    <source>
        <dbReference type="EMBL" id="MPV89563.1"/>
    </source>
</evidence>
<evidence type="ECO:0000256" key="1">
    <source>
        <dbReference type="ARBA" id="ARBA00023015"/>
    </source>
</evidence>
<evidence type="ECO:0000313" key="6">
    <source>
        <dbReference type="Proteomes" id="UP000429644"/>
    </source>
</evidence>
<organism evidence="5 6">
    <name type="scientific">Georgenia ruanii</name>
    <dbReference type="NCBI Taxonomy" id="348442"/>
    <lineage>
        <taxon>Bacteria</taxon>
        <taxon>Bacillati</taxon>
        <taxon>Actinomycetota</taxon>
        <taxon>Actinomycetes</taxon>
        <taxon>Micrococcales</taxon>
        <taxon>Bogoriellaceae</taxon>
        <taxon>Georgenia</taxon>
    </lineage>
</organism>
<dbReference type="Gene3D" id="1.10.10.60">
    <property type="entry name" value="Homeodomain-like"/>
    <property type="match status" value="1"/>
</dbReference>
<evidence type="ECO:0000256" key="3">
    <source>
        <dbReference type="ARBA" id="ARBA00023163"/>
    </source>
</evidence>
<dbReference type="PANTHER" id="PTHR46796">
    <property type="entry name" value="HTH-TYPE TRANSCRIPTIONAL ACTIVATOR RHAS-RELATED"/>
    <property type="match status" value="1"/>
</dbReference>
<dbReference type="GO" id="GO:0043565">
    <property type="term" value="F:sequence-specific DNA binding"/>
    <property type="evidence" value="ECO:0007669"/>
    <property type="project" value="InterPro"/>
</dbReference>
<dbReference type="Proteomes" id="UP000429644">
    <property type="component" value="Unassembled WGS sequence"/>
</dbReference>
<dbReference type="PROSITE" id="PS01124">
    <property type="entry name" value="HTH_ARAC_FAMILY_2"/>
    <property type="match status" value="1"/>
</dbReference>
<dbReference type="EMBL" id="WHPD01002775">
    <property type="protein sequence ID" value="MPV89563.1"/>
    <property type="molecule type" value="Genomic_DNA"/>
</dbReference>
<dbReference type="GO" id="GO:0003700">
    <property type="term" value="F:DNA-binding transcription factor activity"/>
    <property type="evidence" value="ECO:0007669"/>
    <property type="project" value="InterPro"/>
</dbReference>
<dbReference type="SUPFAM" id="SSF46689">
    <property type="entry name" value="Homeodomain-like"/>
    <property type="match status" value="1"/>
</dbReference>
<dbReference type="InterPro" id="IPR050204">
    <property type="entry name" value="AraC_XylS_family_regulators"/>
</dbReference>
<keyword evidence="6" id="KW-1185">Reference proteome</keyword>
<evidence type="ECO:0000256" key="2">
    <source>
        <dbReference type="ARBA" id="ARBA00023125"/>
    </source>
</evidence>
<dbReference type="SMART" id="SM00342">
    <property type="entry name" value="HTH_ARAC"/>
    <property type="match status" value="1"/>
</dbReference>
<dbReference type="InterPro" id="IPR046532">
    <property type="entry name" value="DUF6597"/>
</dbReference>
<dbReference type="Pfam" id="PF12833">
    <property type="entry name" value="HTH_18"/>
    <property type="match status" value="1"/>
</dbReference>
<feature type="domain" description="HTH araC/xylS-type" evidence="4">
    <location>
        <begin position="171"/>
        <end position="276"/>
    </location>
</feature>
<dbReference type="AlphaFoldDB" id="A0A7J9UYZ6"/>
<sequence length="279" mass="30030">MSEPRRIDPVERAHLRDAEGYAPPISRYTPSPDLGGLVRRYWLPVWSLPPGHRSVQRVLQYPVCLLVVTDADAWLVGPVAGLSTQELAGTGWAVGAMLQPAAGSLLLGGPVTAVTDRRVDLGAVAGLDGTALAQAVRDAVGDAPADGQRQRAAVAVIEAALGPLLPVDEEGALVNAIVEHVEADPTVQRVAQLCARFGLTERTLQRLTARRIGLSPKWLIQRRRLHDAAERLRVVPEGRSPGLARLASELGYADQAHFARDFRTATGLTPREFAAEPRR</sequence>
<dbReference type="InterPro" id="IPR009057">
    <property type="entry name" value="Homeodomain-like_sf"/>
</dbReference>
<name>A0A7J9UYZ6_9MICO</name>
<reference evidence="5 6" key="1">
    <citation type="submission" date="2019-10" db="EMBL/GenBank/DDBJ databases">
        <title>Georgenia wutianyii sp. nov. and Georgenia yuyongxinii sp. nov. isolated from plateau pika (Ochotona curzoniae) in the Qinghai-Tibet plateau of China.</title>
        <authorList>
            <person name="Tian Z."/>
        </authorList>
    </citation>
    <scope>NUCLEOTIDE SEQUENCE [LARGE SCALE GENOMIC DNA]</scope>
    <source>
        <strain evidence="5 6">JCM 15130</strain>
    </source>
</reference>